<reference evidence="2 3" key="1">
    <citation type="submission" date="2021-01" db="EMBL/GenBank/DDBJ databases">
        <title>Draft genome sequence of Micromonospora sp. strain STR1s_6.</title>
        <authorList>
            <person name="Karlyshev A."/>
            <person name="Jawad R."/>
        </authorList>
    </citation>
    <scope>NUCLEOTIDE SEQUENCE [LARGE SCALE GENOMIC DNA]</scope>
    <source>
        <strain evidence="2 3">STR1S-6</strain>
    </source>
</reference>
<dbReference type="InterPro" id="IPR007421">
    <property type="entry name" value="Schlafen_AlbA_2_dom"/>
</dbReference>
<dbReference type="InterPro" id="IPR038461">
    <property type="entry name" value="Schlafen_AlbA_2_dom_sf"/>
</dbReference>
<accession>A0ABS1YDX2</accession>
<dbReference type="RefSeq" id="WP_203148004.1">
    <property type="nucleotide sequence ID" value="NZ_JAEVHL010000028.1"/>
</dbReference>
<evidence type="ECO:0000259" key="1">
    <source>
        <dbReference type="Pfam" id="PF04326"/>
    </source>
</evidence>
<dbReference type="Proteomes" id="UP000622245">
    <property type="component" value="Unassembled WGS sequence"/>
</dbReference>
<dbReference type="Pfam" id="PF04326">
    <property type="entry name" value="SLFN_AlbA_2"/>
    <property type="match status" value="1"/>
</dbReference>
<protein>
    <recommendedName>
        <fullName evidence="1">Schlafen AlbA-2 domain-containing protein</fullName>
    </recommendedName>
</protein>
<evidence type="ECO:0000313" key="3">
    <source>
        <dbReference type="Proteomes" id="UP000622245"/>
    </source>
</evidence>
<keyword evidence="3" id="KW-1185">Reference proteome</keyword>
<proteinExistence type="predicted"/>
<evidence type="ECO:0000313" key="2">
    <source>
        <dbReference type="EMBL" id="MBM0275616.1"/>
    </source>
</evidence>
<comment type="caution">
    <text evidence="2">The sequence shown here is derived from an EMBL/GenBank/DDBJ whole genome shotgun (WGS) entry which is preliminary data.</text>
</comment>
<feature type="domain" description="Schlafen AlbA-2" evidence="1">
    <location>
        <begin position="213"/>
        <end position="321"/>
    </location>
</feature>
<name>A0ABS1YDX2_9ACTN</name>
<sequence length="375" mass="41144">MAAAAEFSPQTYRLQLQNGVEISPIAVSIPYAIAPVDLTFDFNGKGFVEVAELIPFILKHKSDARWRTVRLDPLSRYRNPDDYYTGLTGGLSIEINEEDFRVGFDNACRVVLNIFLEGLPLNLNEHEFEGRIARLLDSTAYELLYVLAGEEGWEVVFKVPSEHVAIADVATFVGEVRLAAFIPLPVGDDPRSRQAAKGLLLAGKAESLVGLAESSWMEAKSQAYKLETEAGKVELAQDAARFANSEAGGMLIIGLRTKRRSGRDVVTKVTPVELEATAPERYRSIIDFRVFPVIRGLGVHVIPCNGKALLLVDIPPQPDRDKPFLVHGTIVDGRIEGAFVSIVRRRGEDSITISPAAIHAMLIAGKAQLEQKAIE</sequence>
<organism evidence="2 3">
    <name type="scientific">Micromonospora tarensis</name>
    <dbReference type="NCBI Taxonomy" id="2806100"/>
    <lineage>
        <taxon>Bacteria</taxon>
        <taxon>Bacillati</taxon>
        <taxon>Actinomycetota</taxon>
        <taxon>Actinomycetes</taxon>
        <taxon>Micromonosporales</taxon>
        <taxon>Micromonosporaceae</taxon>
        <taxon>Micromonospora</taxon>
    </lineage>
</organism>
<dbReference type="EMBL" id="JAEVHL010000028">
    <property type="protein sequence ID" value="MBM0275616.1"/>
    <property type="molecule type" value="Genomic_DNA"/>
</dbReference>
<gene>
    <name evidence="2" type="ORF">JM949_09230</name>
</gene>
<dbReference type="Gene3D" id="3.30.950.30">
    <property type="entry name" value="Schlafen, AAA domain"/>
    <property type="match status" value="1"/>
</dbReference>